<dbReference type="GO" id="GO:0008270">
    <property type="term" value="F:zinc ion binding"/>
    <property type="evidence" value="ECO:0007669"/>
    <property type="project" value="UniProtKB-KW"/>
</dbReference>
<keyword evidence="14" id="KW-1185">Reference proteome</keyword>
<feature type="zinc finger region" description="CR-type" evidence="9">
    <location>
        <begin position="128"/>
        <end position="207"/>
    </location>
</feature>
<evidence type="ECO:0000256" key="3">
    <source>
        <dbReference type="ARBA" id="ARBA00022737"/>
    </source>
</evidence>
<keyword evidence="7" id="KW-0449">Lipoprotein</keyword>
<dbReference type="SUPFAM" id="SSF57938">
    <property type="entry name" value="DnaJ/Hsp40 cysteine-rich domain"/>
    <property type="match status" value="1"/>
</dbReference>
<keyword evidence="6" id="KW-0143">Chaperone</keyword>
<proteinExistence type="predicted"/>
<evidence type="ECO:0000256" key="1">
    <source>
        <dbReference type="ARBA" id="ARBA00022481"/>
    </source>
</evidence>
<name>A0A9P0A052_BEMTA</name>
<dbReference type="PROSITE" id="PS51188">
    <property type="entry name" value="ZF_CR"/>
    <property type="match status" value="1"/>
</dbReference>
<reference evidence="13" key="1">
    <citation type="submission" date="2021-12" db="EMBL/GenBank/DDBJ databases">
        <authorList>
            <person name="King R."/>
        </authorList>
    </citation>
    <scope>NUCLEOTIDE SEQUENCE</scope>
</reference>
<keyword evidence="1" id="KW-0488">Methylation</keyword>
<dbReference type="CDD" id="cd06257">
    <property type="entry name" value="DnaJ"/>
    <property type="match status" value="1"/>
</dbReference>
<keyword evidence="2 9" id="KW-0479">Metal-binding</keyword>
<dbReference type="Pfam" id="PF00226">
    <property type="entry name" value="DnaJ"/>
    <property type="match status" value="1"/>
</dbReference>
<accession>A0A9P0A052</accession>
<feature type="region of interest" description="Disordered" evidence="10">
    <location>
        <begin position="355"/>
        <end position="406"/>
    </location>
</feature>
<dbReference type="InterPro" id="IPR018253">
    <property type="entry name" value="DnaJ_domain_CS"/>
</dbReference>
<evidence type="ECO:0000313" key="13">
    <source>
        <dbReference type="EMBL" id="CAH0380694.1"/>
    </source>
</evidence>
<dbReference type="InterPro" id="IPR044713">
    <property type="entry name" value="DNJA1/2-like"/>
</dbReference>
<organism evidence="13 14">
    <name type="scientific">Bemisia tabaci</name>
    <name type="common">Sweetpotato whitefly</name>
    <name type="synonym">Aleurodes tabaci</name>
    <dbReference type="NCBI Taxonomy" id="7038"/>
    <lineage>
        <taxon>Eukaryota</taxon>
        <taxon>Metazoa</taxon>
        <taxon>Ecdysozoa</taxon>
        <taxon>Arthropoda</taxon>
        <taxon>Hexapoda</taxon>
        <taxon>Insecta</taxon>
        <taxon>Pterygota</taxon>
        <taxon>Neoptera</taxon>
        <taxon>Paraneoptera</taxon>
        <taxon>Hemiptera</taxon>
        <taxon>Sternorrhyncha</taxon>
        <taxon>Aleyrodoidea</taxon>
        <taxon>Aleyrodidae</taxon>
        <taxon>Aleyrodinae</taxon>
        <taxon>Bemisia</taxon>
    </lineage>
</organism>
<dbReference type="SMART" id="SM00271">
    <property type="entry name" value="DnaJ"/>
    <property type="match status" value="1"/>
</dbReference>
<dbReference type="Gene3D" id="1.10.287.110">
    <property type="entry name" value="DnaJ domain"/>
    <property type="match status" value="1"/>
</dbReference>
<evidence type="ECO:0000256" key="8">
    <source>
        <dbReference type="ARBA" id="ARBA00023289"/>
    </source>
</evidence>
<dbReference type="InterPro" id="IPR008971">
    <property type="entry name" value="HSP40/DnaJ_pept-bd"/>
</dbReference>
<dbReference type="FunFam" id="1.10.287.110:FF:000016">
    <property type="entry name" value="DnaJ (Hsp40) homolog, subfamily A, member 2"/>
    <property type="match status" value="1"/>
</dbReference>
<feature type="domain" description="J" evidence="11">
    <location>
        <begin position="5"/>
        <end position="67"/>
    </location>
</feature>
<evidence type="ECO:0000313" key="14">
    <source>
        <dbReference type="Proteomes" id="UP001152759"/>
    </source>
</evidence>
<dbReference type="Pfam" id="PF00684">
    <property type="entry name" value="DnaJ_CXXCXGXG"/>
    <property type="match status" value="1"/>
</dbReference>
<dbReference type="GO" id="GO:0006457">
    <property type="term" value="P:protein folding"/>
    <property type="evidence" value="ECO:0007669"/>
    <property type="project" value="InterPro"/>
</dbReference>
<dbReference type="CDD" id="cd10747">
    <property type="entry name" value="DnaJ_C"/>
    <property type="match status" value="1"/>
</dbReference>
<dbReference type="InterPro" id="IPR002939">
    <property type="entry name" value="DnaJ_C"/>
</dbReference>
<evidence type="ECO:0000256" key="9">
    <source>
        <dbReference type="PROSITE-ProRule" id="PRU00546"/>
    </source>
</evidence>
<dbReference type="InterPro" id="IPR036410">
    <property type="entry name" value="HSP_DnaJ_Cys-rich_dom_sf"/>
</dbReference>
<dbReference type="CDD" id="cd10719">
    <property type="entry name" value="DnaJ_zf"/>
    <property type="match status" value="1"/>
</dbReference>
<dbReference type="GO" id="GO:0051082">
    <property type="term" value="F:unfolded protein binding"/>
    <property type="evidence" value="ECO:0007669"/>
    <property type="project" value="InterPro"/>
</dbReference>
<dbReference type="SUPFAM" id="SSF46565">
    <property type="entry name" value="Chaperone J-domain"/>
    <property type="match status" value="1"/>
</dbReference>
<dbReference type="SUPFAM" id="SSF49493">
    <property type="entry name" value="HSP40/DnaJ peptide-binding domain"/>
    <property type="match status" value="2"/>
</dbReference>
<dbReference type="FunFam" id="2.10.230.10:FF:000001">
    <property type="entry name" value="DnaJ subfamily A member 2"/>
    <property type="match status" value="1"/>
</dbReference>
<dbReference type="PANTHER" id="PTHR43888">
    <property type="entry name" value="DNAJ-LIKE-2, ISOFORM A-RELATED"/>
    <property type="match status" value="1"/>
</dbReference>
<sequence length="406" mass="44998">MADTKLYDILGVRSNASDGEIKKAYHKLAKECHPDKNPSAGEKFKEISYAYDVLSDSSKRSIYDQYGIKGLQEGAGSHAASHDFFSQVFGGGGLFGGLDDFLGGRSRSRKAEPVVHNLKVSLEDLYNGKTSKLQLMRLILCKPCKGSGSKTGQPSTCPSCRGRGYKVFPFGNSQRIQMQCDECVNGEVIRKEDQCTSCKGHKIIEEPKIIEVHVDKGMTENQKIYFKGEGNQGPDQEPGDVVIVLKVKPHETFKLKFRDSTDLCMEHSITITEALCGFSFSVKHLDGRVLHIKQPSDSVVKPGETRVVVGEGMPQYRNPYEKGNLIISFNVTFPENYFADEAKLKTLESLLPPRPAFKMPTGENVEEVNLQDYDPHQQKSHSSRGEAYASDDEEGHGHPGVQCAQQ</sequence>
<evidence type="ECO:0000256" key="6">
    <source>
        <dbReference type="ARBA" id="ARBA00023186"/>
    </source>
</evidence>
<evidence type="ECO:0000259" key="12">
    <source>
        <dbReference type="PROSITE" id="PS51188"/>
    </source>
</evidence>
<dbReference type="EMBL" id="OU963862">
    <property type="protein sequence ID" value="CAH0380694.1"/>
    <property type="molecule type" value="Genomic_DNA"/>
</dbReference>
<dbReference type="PROSITE" id="PS00636">
    <property type="entry name" value="DNAJ_1"/>
    <property type="match status" value="1"/>
</dbReference>
<evidence type="ECO:0000256" key="7">
    <source>
        <dbReference type="ARBA" id="ARBA00023288"/>
    </source>
</evidence>
<protein>
    <submittedName>
        <fullName evidence="13">Uncharacterized protein</fullName>
    </submittedName>
</protein>
<evidence type="ECO:0000259" key="11">
    <source>
        <dbReference type="PROSITE" id="PS50076"/>
    </source>
</evidence>
<dbReference type="FunFam" id="2.60.260.20:FF:000003">
    <property type="entry name" value="DnaJ subfamily A member 2"/>
    <property type="match status" value="1"/>
</dbReference>
<dbReference type="Pfam" id="PF01556">
    <property type="entry name" value="DnaJ_C"/>
    <property type="match status" value="1"/>
</dbReference>
<dbReference type="OrthoDB" id="550424at2759"/>
<dbReference type="AlphaFoldDB" id="A0A9P0A052"/>
<dbReference type="InterPro" id="IPR036869">
    <property type="entry name" value="J_dom_sf"/>
</dbReference>
<keyword evidence="4 9" id="KW-0863">Zinc-finger</keyword>
<dbReference type="PROSITE" id="PS50076">
    <property type="entry name" value="DNAJ_2"/>
    <property type="match status" value="1"/>
</dbReference>
<dbReference type="KEGG" id="btab:109039690"/>
<evidence type="ECO:0000256" key="10">
    <source>
        <dbReference type="SAM" id="MobiDB-lite"/>
    </source>
</evidence>
<keyword evidence="3" id="KW-0677">Repeat</keyword>
<keyword evidence="8" id="KW-0636">Prenylation</keyword>
<feature type="domain" description="CR-type" evidence="12">
    <location>
        <begin position="128"/>
        <end position="207"/>
    </location>
</feature>
<evidence type="ECO:0000256" key="4">
    <source>
        <dbReference type="ARBA" id="ARBA00022771"/>
    </source>
</evidence>
<keyword evidence="5 9" id="KW-0862">Zinc</keyword>
<dbReference type="PRINTS" id="PR00625">
    <property type="entry name" value="JDOMAIN"/>
</dbReference>
<gene>
    <name evidence="13" type="ORF">BEMITA_LOCUS415</name>
</gene>
<evidence type="ECO:0000256" key="2">
    <source>
        <dbReference type="ARBA" id="ARBA00022723"/>
    </source>
</evidence>
<dbReference type="Proteomes" id="UP001152759">
    <property type="component" value="Chromosome 1"/>
</dbReference>
<dbReference type="Gene3D" id="2.60.260.20">
    <property type="entry name" value="Urease metallochaperone UreE, N-terminal domain"/>
    <property type="match status" value="2"/>
</dbReference>
<dbReference type="Gene3D" id="2.10.230.10">
    <property type="entry name" value="Heat shock protein DnaJ, cysteine-rich domain"/>
    <property type="match status" value="1"/>
</dbReference>
<dbReference type="InterPro" id="IPR001305">
    <property type="entry name" value="HSP_DnaJ_Cys-rich_dom"/>
</dbReference>
<dbReference type="InterPro" id="IPR001623">
    <property type="entry name" value="DnaJ_domain"/>
</dbReference>
<dbReference type="GO" id="GO:0030544">
    <property type="term" value="F:Hsp70 protein binding"/>
    <property type="evidence" value="ECO:0007669"/>
    <property type="project" value="InterPro"/>
</dbReference>
<evidence type="ECO:0000256" key="5">
    <source>
        <dbReference type="ARBA" id="ARBA00022833"/>
    </source>
</evidence>